<feature type="transmembrane region" description="Helical" evidence="13">
    <location>
        <begin position="474"/>
        <end position="494"/>
    </location>
</feature>
<feature type="region of interest" description="Disordered" evidence="12">
    <location>
        <begin position="895"/>
        <end position="915"/>
    </location>
</feature>
<evidence type="ECO:0000256" key="4">
    <source>
        <dbReference type="ARBA" id="ARBA00012759"/>
    </source>
</evidence>
<sequence>MRVPQTIPVVLLPLVPFLGLFFADHVFRSPARRLSVIAATALSAAWIVAVVDIENHMLAFYFGLLAPWIVLRAYLMFWVYDPRKDFLAIRLRSRSADDGLHHCWEPYPPSVSLARLSWIVDLLLDFRLVGWCYSASDGRPCRFHSPKTTVQDTVILRQRAQTLPSTVAAMVSRMALSLVCIGICQTFIFPPVRDVLLHGQAYPSRGFVWGALFRLVAVTTSIASIIALVDLFYSVSSILSAAFFRAGVHTSLVGAIQPNPWGSLGALADRGIPGLYDAWHDYFQHGFRLLATQVGNAVGGTSSPQRKAAKLFSVFIMSGIMHVCGSLMFRRNNSPYAGQLAFFLLQPVGIFGQGFLDHKARQLPRASLLRPFMNISLCLLWSYLAFPLVSNDLLRGGFWEHRRLEALLVRTSDSEFLDFYEGQSTAYRQPRRRDQLLDRWNEPSVILTALALIGAVVLKLYSPDGSLETVGVSIGYALWDLIVFLVPAPLLYAIDGWMSGATTTRPMSDAQPATHGAKSELMRRILGLDRSGGMMASVYQARTRALSVTGTVLGLKLDPSRPAGLGNRDNSCYQNSILQGLAALDTFPGYLSACVRTVDPDGQGQGNDVARTLRTLIHDLNDLSNNGKTIWTPSLLKSMSTWTQQDAQEYYSKMLDDIDRAVGEAVGRSRRHSGLEADFAAKASTSSQHSDDSGYQSLSSKADRSAMKPLQNPLEGLLAQRVACVQCGHHEGLSMIPFNCLTLSLGLDKSRHDLYERLDSYSRVEAIEGVECAKCTLLRAQRLLTKVVERMKDSSTAEQLAEPLRRLEAIESALEDDDFDDETLTEKCKISSRGKVSTTKTKQIVIARPPQSLAIHVNRSVFDPTTFDMIKNSAPVRFPLTLDLGPWCLGSSEGGRPVAEAGKADGDGDGDGVEERWQSDAGASMVAGDDGPSRLTGPIYELRAAVTHAGRHENGHYICYRKYPTPEAAVEAAAPDDDVGARDSDDADDGDGSEKRDDGDPVERQNAGWWRLSDHNVAKVDEETVLSLSPGVFMLFYQCVDAGMVLQSGARADLASGDASDGAKGAREGEMRAADQIPLPMGDDEDL</sequence>
<dbReference type="Pfam" id="PF00443">
    <property type="entry name" value="UCH"/>
    <property type="match status" value="1"/>
</dbReference>
<feature type="transmembrane region" description="Helical" evidence="13">
    <location>
        <begin position="208"/>
        <end position="233"/>
    </location>
</feature>
<evidence type="ECO:0000313" key="15">
    <source>
        <dbReference type="EMBL" id="KYK61563.1"/>
    </source>
</evidence>
<evidence type="ECO:0000256" key="2">
    <source>
        <dbReference type="ARBA" id="ARBA00004141"/>
    </source>
</evidence>
<dbReference type="Proteomes" id="UP000076580">
    <property type="component" value="Chromosome 01"/>
</dbReference>
<evidence type="ECO:0000256" key="6">
    <source>
        <dbReference type="ARBA" id="ARBA00022692"/>
    </source>
</evidence>
<evidence type="ECO:0000256" key="3">
    <source>
        <dbReference type="ARBA" id="ARBA00009085"/>
    </source>
</evidence>
<organism evidence="15 16">
    <name type="scientific">Drechmeria coniospora</name>
    <name type="common">Nematophagous fungus</name>
    <name type="synonym">Meria coniospora</name>
    <dbReference type="NCBI Taxonomy" id="98403"/>
    <lineage>
        <taxon>Eukaryota</taxon>
        <taxon>Fungi</taxon>
        <taxon>Dikarya</taxon>
        <taxon>Ascomycota</taxon>
        <taxon>Pezizomycotina</taxon>
        <taxon>Sordariomycetes</taxon>
        <taxon>Hypocreomycetidae</taxon>
        <taxon>Hypocreales</taxon>
        <taxon>Ophiocordycipitaceae</taxon>
        <taxon>Drechmeria</taxon>
    </lineage>
</organism>
<feature type="transmembrane region" description="Helical" evidence="13">
    <location>
        <begin position="311"/>
        <end position="330"/>
    </location>
</feature>
<feature type="region of interest" description="Disordered" evidence="12">
    <location>
        <begin position="681"/>
        <end position="705"/>
    </location>
</feature>
<feature type="transmembrane region" description="Helical" evidence="13">
    <location>
        <begin position="444"/>
        <end position="462"/>
    </location>
</feature>
<dbReference type="InterPro" id="IPR032805">
    <property type="entry name" value="Wax_synthase_dom"/>
</dbReference>
<dbReference type="EC" id="3.4.19.12" evidence="4"/>
<dbReference type="InterPro" id="IPR001394">
    <property type="entry name" value="Peptidase_C19_UCH"/>
</dbReference>
<feature type="transmembrane region" description="Helical" evidence="13">
    <location>
        <begin position="167"/>
        <end position="188"/>
    </location>
</feature>
<feature type="compositionally biased region" description="Basic and acidic residues" evidence="12">
    <location>
        <begin position="1064"/>
        <end position="1073"/>
    </location>
</feature>
<reference evidence="15 16" key="1">
    <citation type="journal article" date="2016" name="Sci. Rep.">
        <title>Insights into Adaptations to a Near-Obligate Nematode Endoparasitic Lifestyle from the Finished Genome of Drechmeria coniospora.</title>
        <authorList>
            <person name="Zhang L."/>
            <person name="Zhou Z."/>
            <person name="Guo Q."/>
            <person name="Fokkens L."/>
            <person name="Miskei M."/>
            <person name="Pocsi I."/>
            <person name="Zhang W."/>
            <person name="Chen M."/>
            <person name="Wang L."/>
            <person name="Sun Y."/>
            <person name="Donzelli B.G."/>
            <person name="Gibson D.M."/>
            <person name="Nelson D.R."/>
            <person name="Luo J.G."/>
            <person name="Rep M."/>
            <person name="Liu H."/>
            <person name="Yang S."/>
            <person name="Wang J."/>
            <person name="Krasnoff S.B."/>
            <person name="Xu Y."/>
            <person name="Molnar I."/>
            <person name="Lin M."/>
        </authorList>
    </citation>
    <scope>NUCLEOTIDE SEQUENCE [LARGE SCALE GENOMIC DNA]</scope>
    <source>
        <strain evidence="15 16">ARSEF 6962</strain>
    </source>
</reference>
<keyword evidence="6 13" id="KW-0812">Transmembrane</keyword>
<dbReference type="STRING" id="98403.A0A151GWZ0"/>
<feature type="region of interest" description="Disordered" evidence="12">
    <location>
        <begin position="1052"/>
        <end position="1087"/>
    </location>
</feature>
<feature type="transmembrane region" description="Helical" evidence="13">
    <location>
        <begin position="336"/>
        <end position="356"/>
    </location>
</feature>
<dbReference type="PANTHER" id="PTHR24006">
    <property type="entry name" value="UBIQUITIN CARBOXYL-TERMINAL HYDROLASE"/>
    <property type="match status" value="1"/>
</dbReference>
<dbReference type="SUPFAM" id="SSF54001">
    <property type="entry name" value="Cysteine proteinases"/>
    <property type="match status" value="1"/>
</dbReference>
<evidence type="ECO:0000256" key="13">
    <source>
        <dbReference type="SAM" id="Phobius"/>
    </source>
</evidence>
<comment type="caution">
    <text evidence="15">The sequence shown here is derived from an EMBL/GenBank/DDBJ whole genome shotgun (WGS) entry which is preliminary data.</text>
</comment>
<evidence type="ECO:0000313" key="16">
    <source>
        <dbReference type="Proteomes" id="UP000076580"/>
    </source>
</evidence>
<name>A0A151GWZ0_DRECN</name>
<dbReference type="InParanoid" id="A0A151GWZ0"/>
<feature type="transmembrane region" description="Helical" evidence="13">
    <location>
        <begin position="59"/>
        <end position="80"/>
    </location>
</feature>
<accession>A0A151GWZ0</accession>
<comment type="catalytic activity">
    <reaction evidence="1">
        <text>Thiol-dependent hydrolysis of ester, thioester, amide, peptide and isopeptide bonds formed by the C-terminal Gly of ubiquitin (a 76-residue protein attached to proteins as an intracellular targeting signal).</text>
        <dbReference type="EC" id="3.4.19.12"/>
    </reaction>
</comment>
<evidence type="ECO:0000256" key="11">
    <source>
        <dbReference type="ARBA" id="ARBA00023136"/>
    </source>
</evidence>
<dbReference type="InterPro" id="IPR050164">
    <property type="entry name" value="Peptidase_C19"/>
</dbReference>
<feature type="compositionally biased region" description="Low complexity" evidence="12">
    <location>
        <begin position="1052"/>
        <end position="1063"/>
    </location>
</feature>
<feature type="transmembrane region" description="Helical" evidence="13">
    <location>
        <begin position="368"/>
        <end position="389"/>
    </location>
</feature>
<keyword evidence="7" id="KW-0833">Ubl conjugation pathway</keyword>
<feature type="domain" description="USP" evidence="14">
    <location>
        <begin position="563"/>
        <end position="1040"/>
    </location>
</feature>
<dbReference type="CDD" id="cd02662">
    <property type="entry name" value="Peptidase_C19F"/>
    <property type="match status" value="1"/>
</dbReference>
<dbReference type="PANTHER" id="PTHR24006:SF888">
    <property type="entry name" value="UBIQUITIN CARBOXYL-TERMINAL HYDROLASE 30"/>
    <property type="match status" value="1"/>
</dbReference>
<feature type="transmembrane region" description="Helical" evidence="13">
    <location>
        <begin position="6"/>
        <end position="27"/>
    </location>
</feature>
<keyword evidence="9" id="KW-0788">Thiol protease</keyword>
<feature type="region of interest" description="Disordered" evidence="12">
    <location>
        <begin position="969"/>
        <end position="1007"/>
    </location>
</feature>
<gene>
    <name evidence="15" type="ORF">DCS_02705</name>
</gene>
<protein>
    <recommendedName>
        <fullName evidence="4">ubiquitinyl hydrolase 1</fullName>
        <ecNumber evidence="4">3.4.19.12</ecNumber>
    </recommendedName>
</protein>
<keyword evidence="11 13" id="KW-0472">Membrane</keyword>
<dbReference type="GO" id="GO:0005634">
    <property type="term" value="C:nucleus"/>
    <property type="evidence" value="ECO:0007669"/>
    <property type="project" value="TreeGrafter"/>
</dbReference>
<dbReference type="GO" id="GO:0006508">
    <property type="term" value="P:proteolysis"/>
    <property type="evidence" value="ECO:0007669"/>
    <property type="project" value="UniProtKB-KW"/>
</dbReference>
<evidence type="ECO:0000256" key="1">
    <source>
        <dbReference type="ARBA" id="ARBA00000707"/>
    </source>
</evidence>
<comment type="similarity">
    <text evidence="3">Belongs to the peptidase C19 family.</text>
</comment>
<dbReference type="GeneID" id="63715348"/>
<evidence type="ECO:0000256" key="12">
    <source>
        <dbReference type="SAM" id="MobiDB-lite"/>
    </source>
</evidence>
<keyword evidence="16" id="KW-1185">Reference proteome</keyword>
<comment type="subcellular location">
    <subcellularLocation>
        <location evidence="2">Membrane</location>
        <topology evidence="2">Multi-pass membrane protein</topology>
    </subcellularLocation>
</comment>
<feature type="compositionally biased region" description="Basic and acidic residues" evidence="12">
    <location>
        <begin position="992"/>
        <end position="1003"/>
    </location>
</feature>
<dbReference type="InterPro" id="IPR038765">
    <property type="entry name" value="Papain-like_cys_pep_sf"/>
</dbReference>
<evidence type="ECO:0000256" key="9">
    <source>
        <dbReference type="ARBA" id="ARBA00022807"/>
    </source>
</evidence>
<dbReference type="GO" id="GO:0004843">
    <property type="term" value="F:cysteine-type deubiquitinase activity"/>
    <property type="evidence" value="ECO:0007669"/>
    <property type="project" value="UniProtKB-EC"/>
</dbReference>
<dbReference type="PROSITE" id="PS50235">
    <property type="entry name" value="USP_3"/>
    <property type="match status" value="1"/>
</dbReference>
<proteinExistence type="inferred from homology"/>
<dbReference type="GO" id="GO:0016020">
    <property type="term" value="C:membrane"/>
    <property type="evidence" value="ECO:0007669"/>
    <property type="project" value="UniProtKB-SubCell"/>
</dbReference>
<dbReference type="Gene3D" id="3.90.70.10">
    <property type="entry name" value="Cysteine proteinases"/>
    <property type="match status" value="1"/>
</dbReference>
<feature type="compositionally biased region" description="Polar residues" evidence="12">
    <location>
        <begin position="683"/>
        <end position="700"/>
    </location>
</feature>
<feature type="transmembrane region" description="Helical" evidence="13">
    <location>
        <begin position="34"/>
        <end position="53"/>
    </location>
</feature>
<dbReference type="RefSeq" id="XP_040660915.1">
    <property type="nucleotide sequence ID" value="XM_040800032.1"/>
</dbReference>
<keyword evidence="8 15" id="KW-0378">Hydrolase</keyword>
<dbReference type="EMBL" id="LAYC01000001">
    <property type="protein sequence ID" value="KYK61563.1"/>
    <property type="molecule type" value="Genomic_DNA"/>
</dbReference>
<evidence type="ECO:0000259" key="14">
    <source>
        <dbReference type="PROSITE" id="PS50235"/>
    </source>
</evidence>
<dbReference type="GO" id="GO:0005829">
    <property type="term" value="C:cytosol"/>
    <property type="evidence" value="ECO:0007669"/>
    <property type="project" value="TreeGrafter"/>
</dbReference>
<dbReference type="AlphaFoldDB" id="A0A151GWZ0"/>
<dbReference type="Pfam" id="PF13813">
    <property type="entry name" value="MBOAT_2"/>
    <property type="match status" value="1"/>
</dbReference>
<evidence type="ECO:0000256" key="10">
    <source>
        <dbReference type="ARBA" id="ARBA00022989"/>
    </source>
</evidence>
<evidence type="ECO:0000256" key="7">
    <source>
        <dbReference type="ARBA" id="ARBA00022786"/>
    </source>
</evidence>
<keyword evidence="10 13" id="KW-1133">Transmembrane helix</keyword>
<evidence type="ECO:0000256" key="8">
    <source>
        <dbReference type="ARBA" id="ARBA00022801"/>
    </source>
</evidence>
<evidence type="ECO:0000256" key="5">
    <source>
        <dbReference type="ARBA" id="ARBA00022670"/>
    </source>
</evidence>
<dbReference type="GO" id="GO:0016579">
    <property type="term" value="P:protein deubiquitination"/>
    <property type="evidence" value="ECO:0007669"/>
    <property type="project" value="InterPro"/>
</dbReference>
<keyword evidence="5" id="KW-0645">Protease</keyword>
<dbReference type="InterPro" id="IPR028889">
    <property type="entry name" value="USP"/>
</dbReference>